<dbReference type="AlphaFoldDB" id="A0A9D4TA56"/>
<dbReference type="InterPro" id="IPR036397">
    <property type="entry name" value="RNaseH_sf"/>
</dbReference>
<evidence type="ECO:0000313" key="2">
    <source>
        <dbReference type="EMBL" id="KAH7983686.1"/>
    </source>
</evidence>
<accession>A0A9D4TA56</accession>
<dbReference type="SUPFAM" id="SSF56219">
    <property type="entry name" value="DNase I-like"/>
    <property type="match status" value="1"/>
</dbReference>
<dbReference type="Gene3D" id="3.60.10.10">
    <property type="entry name" value="Endonuclease/exonuclease/phosphatase"/>
    <property type="match status" value="1"/>
</dbReference>
<reference evidence="2" key="1">
    <citation type="journal article" date="2020" name="Cell">
        <title>Large-Scale Comparative Analyses of Tick Genomes Elucidate Their Genetic Diversity and Vector Capacities.</title>
        <authorList>
            <consortium name="Tick Genome and Microbiome Consortium (TIGMIC)"/>
            <person name="Jia N."/>
            <person name="Wang J."/>
            <person name="Shi W."/>
            <person name="Du L."/>
            <person name="Sun Y."/>
            <person name="Zhan W."/>
            <person name="Jiang J.F."/>
            <person name="Wang Q."/>
            <person name="Zhang B."/>
            <person name="Ji P."/>
            <person name="Bell-Sakyi L."/>
            <person name="Cui X.M."/>
            <person name="Yuan T.T."/>
            <person name="Jiang B.G."/>
            <person name="Yang W.F."/>
            <person name="Lam T.T."/>
            <person name="Chang Q.C."/>
            <person name="Ding S.J."/>
            <person name="Wang X.J."/>
            <person name="Zhu J.G."/>
            <person name="Ruan X.D."/>
            <person name="Zhao L."/>
            <person name="Wei J.T."/>
            <person name="Ye R.Z."/>
            <person name="Que T.C."/>
            <person name="Du C.H."/>
            <person name="Zhou Y.H."/>
            <person name="Cheng J.X."/>
            <person name="Dai P.F."/>
            <person name="Guo W.B."/>
            <person name="Han X.H."/>
            <person name="Huang E.J."/>
            <person name="Li L.F."/>
            <person name="Wei W."/>
            <person name="Gao Y.C."/>
            <person name="Liu J.Z."/>
            <person name="Shao H.Z."/>
            <person name="Wang X."/>
            <person name="Wang C.C."/>
            <person name="Yang T.C."/>
            <person name="Huo Q.B."/>
            <person name="Li W."/>
            <person name="Chen H.Y."/>
            <person name="Chen S.E."/>
            <person name="Zhou L.G."/>
            <person name="Ni X.B."/>
            <person name="Tian J.H."/>
            <person name="Sheng Y."/>
            <person name="Liu T."/>
            <person name="Pan Y.S."/>
            <person name="Xia L.Y."/>
            <person name="Li J."/>
            <person name="Zhao F."/>
            <person name="Cao W.C."/>
        </authorList>
    </citation>
    <scope>NUCLEOTIDE SEQUENCE</scope>
    <source>
        <strain evidence="2">Rsan-2018</strain>
    </source>
</reference>
<proteinExistence type="predicted"/>
<dbReference type="GO" id="GO:0003676">
    <property type="term" value="F:nucleic acid binding"/>
    <property type="evidence" value="ECO:0007669"/>
    <property type="project" value="InterPro"/>
</dbReference>
<evidence type="ECO:0000259" key="1">
    <source>
        <dbReference type="Pfam" id="PF14529"/>
    </source>
</evidence>
<protein>
    <recommendedName>
        <fullName evidence="1">Endonuclease/exonuclease/phosphatase domain-containing protein</fullName>
    </recommendedName>
</protein>
<dbReference type="InterPro" id="IPR012337">
    <property type="entry name" value="RNaseH-like_sf"/>
</dbReference>
<evidence type="ECO:0000313" key="3">
    <source>
        <dbReference type="Proteomes" id="UP000821837"/>
    </source>
</evidence>
<dbReference type="Pfam" id="PF14529">
    <property type="entry name" value="Exo_endo_phos_2"/>
    <property type="match status" value="1"/>
</dbReference>
<keyword evidence="3" id="KW-1185">Reference proteome</keyword>
<sequence length="501" mass="56253">MRKAGNNQLVVTGDFNAAHTLWGYAYLNPRGNRLYALIEEHDLTLVTDPKTSTRIGTSVTRDTAPDLTFTRKTPRATWKHLDEYLGSDDALIATTIAGRDYSVRVGQARLTDWTSFRSERSSRSNATETEANLDVLEWTRQLQADIKKLTKVLKTNTVTPGIDNHLLHLWEARRGLLHRCKRQKHNKRLKRRIALLTEEAEKYAASLCKENWHSLCDSLRGSLSTAKAWRLLRYMINPCNSNTESKHDMAKVIHQLPGSVDDLLIALKRKYLLEQPTELLPTYSGQPNAGLDEDIQLWEHPPQTTALLPKSVRSQILVQPLPRNMHPIHNEGRRASRAQIITKQYGNHPLVAYTDAALYPGRRASTSIVVVGKKHQTSVSIPNDNPIVAEEVAIALAIAQTAADTIITDCQQACRNYCNGRIHETSWQIIHRAPPRRRIKIVWAPGHQGVPGNEIAHLTARGFTNRAPGSAEVPWQSNPLVCKDESSHTRTESLAVVKTTS</sequence>
<gene>
    <name evidence="2" type="ORF">HPB52_013516</name>
</gene>
<dbReference type="Proteomes" id="UP000821837">
    <property type="component" value="Chromosome 1"/>
</dbReference>
<dbReference type="VEuPathDB" id="VectorBase:RSAN_056796"/>
<dbReference type="InterPro" id="IPR005135">
    <property type="entry name" value="Endo/exonuclease/phosphatase"/>
</dbReference>
<dbReference type="EMBL" id="JABSTV010001245">
    <property type="protein sequence ID" value="KAH7983686.1"/>
    <property type="molecule type" value="Genomic_DNA"/>
</dbReference>
<dbReference type="SUPFAM" id="SSF53098">
    <property type="entry name" value="Ribonuclease H-like"/>
    <property type="match status" value="1"/>
</dbReference>
<feature type="domain" description="Endonuclease/exonuclease/phosphatase" evidence="1">
    <location>
        <begin position="2"/>
        <end position="88"/>
    </location>
</feature>
<reference evidence="2" key="2">
    <citation type="submission" date="2021-09" db="EMBL/GenBank/DDBJ databases">
        <authorList>
            <person name="Jia N."/>
            <person name="Wang J."/>
            <person name="Shi W."/>
            <person name="Du L."/>
            <person name="Sun Y."/>
            <person name="Zhan W."/>
            <person name="Jiang J."/>
            <person name="Wang Q."/>
            <person name="Zhang B."/>
            <person name="Ji P."/>
            <person name="Sakyi L.B."/>
            <person name="Cui X."/>
            <person name="Yuan T."/>
            <person name="Jiang B."/>
            <person name="Yang W."/>
            <person name="Lam T.T.-Y."/>
            <person name="Chang Q."/>
            <person name="Ding S."/>
            <person name="Wang X."/>
            <person name="Zhu J."/>
            <person name="Ruan X."/>
            <person name="Zhao L."/>
            <person name="Wei J."/>
            <person name="Que T."/>
            <person name="Du C."/>
            <person name="Cheng J."/>
            <person name="Dai P."/>
            <person name="Han X."/>
            <person name="Huang E."/>
            <person name="Gao Y."/>
            <person name="Liu J."/>
            <person name="Shao H."/>
            <person name="Ye R."/>
            <person name="Li L."/>
            <person name="Wei W."/>
            <person name="Wang X."/>
            <person name="Wang C."/>
            <person name="Huo Q."/>
            <person name="Li W."/>
            <person name="Guo W."/>
            <person name="Chen H."/>
            <person name="Chen S."/>
            <person name="Zhou L."/>
            <person name="Zhou L."/>
            <person name="Ni X."/>
            <person name="Tian J."/>
            <person name="Zhou Y."/>
            <person name="Sheng Y."/>
            <person name="Liu T."/>
            <person name="Pan Y."/>
            <person name="Xia L."/>
            <person name="Li J."/>
            <person name="Zhao F."/>
            <person name="Cao W."/>
        </authorList>
    </citation>
    <scope>NUCLEOTIDE SEQUENCE</scope>
    <source>
        <strain evidence="2">Rsan-2018</strain>
        <tissue evidence="2">Larvae</tissue>
    </source>
</reference>
<name>A0A9D4TA56_RHISA</name>
<comment type="caution">
    <text evidence="2">The sequence shown here is derived from an EMBL/GenBank/DDBJ whole genome shotgun (WGS) entry which is preliminary data.</text>
</comment>
<dbReference type="GO" id="GO:0003824">
    <property type="term" value="F:catalytic activity"/>
    <property type="evidence" value="ECO:0007669"/>
    <property type="project" value="InterPro"/>
</dbReference>
<organism evidence="2 3">
    <name type="scientific">Rhipicephalus sanguineus</name>
    <name type="common">Brown dog tick</name>
    <name type="synonym">Ixodes sanguineus</name>
    <dbReference type="NCBI Taxonomy" id="34632"/>
    <lineage>
        <taxon>Eukaryota</taxon>
        <taxon>Metazoa</taxon>
        <taxon>Ecdysozoa</taxon>
        <taxon>Arthropoda</taxon>
        <taxon>Chelicerata</taxon>
        <taxon>Arachnida</taxon>
        <taxon>Acari</taxon>
        <taxon>Parasitiformes</taxon>
        <taxon>Ixodida</taxon>
        <taxon>Ixodoidea</taxon>
        <taxon>Ixodidae</taxon>
        <taxon>Rhipicephalinae</taxon>
        <taxon>Rhipicephalus</taxon>
        <taxon>Rhipicephalus</taxon>
    </lineage>
</organism>
<dbReference type="Gene3D" id="3.30.420.10">
    <property type="entry name" value="Ribonuclease H-like superfamily/Ribonuclease H"/>
    <property type="match status" value="1"/>
</dbReference>
<dbReference type="InterPro" id="IPR036691">
    <property type="entry name" value="Endo/exonu/phosph_ase_sf"/>
</dbReference>